<proteinExistence type="predicted"/>
<feature type="compositionally biased region" description="Basic and acidic residues" evidence="1">
    <location>
        <begin position="243"/>
        <end position="254"/>
    </location>
</feature>
<dbReference type="PANTHER" id="PTHR30287">
    <property type="entry name" value="MEMBRANE COMPONENT OF PREDICTED ABC SUPERFAMILY METABOLITE UPTAKE TRANSPORTER"/>
    <property type="match status" value="1"/>
</dbReference>
<reference evidence="3 4" key="1">
    <citation type="submission" date="2020-11" db="EMBL/GenBank/DDBJ databases">
        <authorList>
            <person name="Lassalle F."/>
        </authorList>
    </citation>
    <scope>NUCLEOTIDE SEQUENCE [LARGE SCALE GENOMIC DNA]</scope>
    <source>
        <strain evidence="3 4">JC140</strain>
    </source>
</reference>
<dbReference type="Proteomes" id="UP000606921">
    <property type="component" value="Unassembled WGS sequence"/>
</dbReference>
<organism evidence="3 4">
    <name type="scientific">Pseudorhizobium endolithicum</name>
    <dbReference type="NCBI Taxonomy" id="1191678"/>
    <lineage>
        <taxon>Bacteria</taxon>
        <taxon>Pseudomonadati</taxon>
        <taxon>Pseudomonadota</taxon>
        <taxon>Alphaproteobacteria</taxon>
        <taxon>Hyphomicrobiales</taxon>
        <taxon>Rhizobiaceae</taxon>
        <taxon>Rhizobium/Agrobacterium group</taxon>
        <taxon>Pseudorhizobium</taxon>
    </lineage>
</organism>
<evidence type="ECO:0000313" key="4">
    <source>
        <dbReference type="Proteomes" id="UP000606921"/>
    </source>
</evidence>
<gene>
    <name evidence="3" type="ORF">REJC140_01228</name>
</gene>
<feature type="transmembrane region" description="Helical" evidence="2">
    <location>
        <begin position="21"/>
        <end position="43"/>
    </location>
</feature>
<accession>A0ABN7JU07</accession>
<dbReference type="EMBL" id="CABFWF030000012">
    <property type="protein sequence ID" value="CAD7043038.1"/>
    <property type="molecule type" value="Genomic_DNA"/>
</dbReference>
<dbReference type="PROSITE" id="PS51257">
    <property type="entry name" value="PROKAR_LIPOPROTEIN"/>
    <property type="match status" value="1"/>
</dbReference>
<evidence type="ECO:0000256" key="2">
    <source>
        <dbReference type="SAM" id="Phobius"/>
    </source>
</evidence>
<keyword evidence="2" id="KW-0812">Transmembrane</keyword>
<keyword evidence="4" id="KW-1185">Reference proteome</keyword>
<keyword evidence="2" id="KW-1133">Transmembrane helix</keyword>
<protein>
    <submittedName>
        <fullName evidence="3">ABC transporter permease</fullName>
    </submittedName>
</protein>
<feature type="region of interest" description="Disordered" evidence="1">
    <location>
        <begin position="232"/>
        <end position="254"/>
    </location>
</feature>
<dbReference type="InterPro" id="IPR038766">
    <property type="entry name" value="Membrane_comp_ABC_pdt"/>
</dbReference>
<comment type="caution">
    <text evidence="3">The sequence shown here is derived from an EMBL/GenBank/DDBJ whole genome shotgun (WGS) entry which is preliminary data.</text>
</comment>
<evidence type="ECO:0000256" key="1">
    <source>
        <dbReference type="SAM" id="MobiDB-lite"/>
    </source>
</evidence>
<dbReference type="PANTHER" id="PTHR30287:SF1">
    <property type="entry name" value="INNER MEMBRANE PROTEIN"/>
    <property type="match status" value="1"/>
</dbReference>
<keyword evidence="2" id="KW-0472">Membrane</keyword>
<evidence type="ECO:0000313" key="3">
    <source>
        <dbReference type="EMBL" id="CAD7043038.1"/>
    </source>
</evidence>
<sequence length="254" mass="27060">MRRPLPRLGTAWSLALREMRGGLSGFYIFLACIALGTGAIAAVNSVSRAITGAIATQGQDILAADIRFELDNREANPEELAFLQELGDLSVSTGLRSMARVPDGSEQGLVEVKAVDGAYPLYGAFEAEPNRPLGELLRRDGAMFGAVAAPLLLDRLGLAPGDELLLGNVRLRLSGTVVSEPDAISDGFGFAPRLLVSREALMESGLIQTGSLVEHAYKIAWAIPASAAPFPPAPQRSFPMPDGRSERPIGLRRR</sequence>
<name>A0ABN7JU07_9HYPH</name>